<keyword evidence="7 16" id="KW-0479">Metal-binding</keyword>
<dbReference type="GO" id="GO:0000184">
    <property type="term" value="P:nuclear-transcribed mRNA catabolic process, nonsense-mediated decay"/>
    <property type="evidence" value="ECO:0007669"/>
    <property type="project" value="InterPro"/>
</dbReference>
<dbReference type="Pfam" id="PF13086">
    <property type="entry name" value="AAA_11"/>
    <property type="match status" value="1"/>
</dbReference>
<dbReference type="PROSITE" id="PS51997">
    <property type="entry name" value="UPF1_CH_RICH"/>
    <property type="match status" value="1"/>
</dbReference>
<dbReference type="SFLD" id="SFLDG01128">
    <property type="entry name" value="C1.4:_5'-Nucleotidase_Like"/>
    <property type="match status" value="1"/>
</dbReference>
<evidence type="ECO:0000256" key="13">
    <source>
        <dbReference type="ARBA" id="ARBA00022840"/>
    </source>
</evidence>
<evidence type="ECO:0000256" key="6">
    <source>
        <dbReference type="ARBA" id="ARBA00022490"/>
    </source>
</evidence>
<dbReference type="SFLD" id="SFLDS00003">
    <property type="entry name" value="Haloacid_Dehalogenase"/>
    <property type="match status" value="1"/>
</dbReference>
<evidence type="ECO:0000313" key="21">
    <source>
        <dbReference type="WBParaSite" id="HNAJ_0000926301-mRNA-1"/>
    </source>
</evidence>
<dbReference type="Gene3D" id="3.40.50.1000">
    <property type="entry name" value="HAD superfamily/HAD-like"/>
    <property type="match status" value="1"/>
</dbReference>
<accession>A0A0R3TP84</accession>
<evidence type="ECO:0000256" key="7">
    <source>
        <dbReference type="ARBA" id="ARBA00022723"/>
    </source>
</evidence>
<dbReference type="Pfam" id="PF04851">
    <property type="entry name" value="ResIII"/>
    <property type="match status" value="1"/>
</dbReference>
<comment type="catalytic activity">
    <reaction evidence="1">
        <text>a ribonucleoside 5'-phosphate + H2O = a ribonucleoside + phosphate</text>
        <dbReference type="Rhea" id="RHEA:12484"/>
        <dbReference type="ChEBI" id="CHEBI:15377"/>
        <dbReference type="ChEBI" id="CHEBI:18254"/>
        <dbReference type="ChEBI" id="CHEBI:43474"/>
        <dbReference type="ChEBI" id="CHEBI:58043"/>
        <dbReference type="EC" id="3.1.3.5"/>
    </reaction>
</comment>
<keyword evidence="12 16" id="KW-0862">Zinc</keyword>
<name>A0A0R3TP84_RODNA</name>
<dbReference type="InterPro" id="IPR027417">
    <property type="entry name" value="P-loop_NTPase"/>
</dbReference>
<dbReference type="FunFam" id="3.40.50.300:FF:000097">
    <property type="entry name" value="Regulator of nonsense transcripts 1"/>
    <property type="match status" value="1"/>
</dbReference>
<dbReference type="SUPFAM" id="SSF52540">
    <property type="entry name" value="P-loop containing nucleoside triphosphate hydrolases"/>
    <property type="match status" value="1"/>
</dbReference>
<dbReference type="InterPro" id="IPR023214">
    <property type="entry name" value="HAD_sf"/>
</dbReference>
<dbReference type="Gene3D" id="3.40.50.300">
    <property type="entry name" value="P-loop containing nucleotide triphosphate hydrolases"/>
    <property type="match status" value="2"/>
</dbReference>
<feature type="domain" description="Upf1" evidence="18">
    <location>
        <begin position="101"/>
        <end position="256"/>
    </location>
</feature>
<keyword evidence="13" id="KW-0067">ATP-binding</keyword>
<dbReference type="InterPro" id="IPR040812">
    <property type="entry name" value="UPF1_1B_dom"/>
</dbReference>
<evidence type="ECO:0000256" key="1">
    <source>
        <dbReference type="ARBA" id="ARBA00000815"/>
    </source>
</evidence>
<dbReference type="EC" id="3.1.3.5" evidence="5"/>
<dbReference type="GO" id="GO:0003677">
    <property type="term" value="F:DNA binding"/>
    <property type="evidence" value="ECO:0007669"/>
    <property type="project" value="InterPro"/>
</dbReference>
<dbReference type="Gene3D" id="1.10.150.340">
    <property type="entry name" value="Pyrimidine 5'-nucleotidase (UMPH-1), N-terminal domain"/>
    <property type="match status" value="1"/>
</dbReference>
<dbReference type="PANTHER" id="PTHR10887">
    <property type="entry name" value="DNA2/NAM7 HELICASE FAMILY"/>
    <property type="match status" value="1"/>
</dbReference>
<keyword evidence="8" id="KW-0547">Nucleotide-binding</keyword>
<dbReference type="Gene3D" id="6.10.140.1240">
    <property type="match status" value="1"/>
</dbReference>
<evidence type="ECO:0000256" key="16">
    <source>
        <dbReference type="PROSITE-ProRule" id="PRU01341"/>
    </source>
</evidence>
<keyword evidence="15" id="KW-0546">Nucleotide metabolism</keyword>
<evidence type="ECO:0000256" key="4">
    <source>
        <dbReference type="ARBA" id="ARBA00008389"/>
    </source>
</evidence>
<evidence type="ECO:0000256" key="5">
    <source>
        <dbReference type="ARBA" id="ARBA00012643"/>
    </source>
</evidence>
<dbReference type="InterPro" id="IPR036412">
    <property type="entry name" value="HAD-like_sf"/>
</dbReference>
<dbReference type="GO" id="GO:0003723">
    <property type="term" value="F:RNA binding"/>
    <property type="evidence" value="ECO:0007669"/>
    <property type="project" value="InterPro"/>
</dbReference>
<dbReference type="FunFam" id="1.10.150.340:FF:000001">
    <property type="entry name" value="Cytosolic 5-nucleotidase 3-like"/>
    <property type="match status" value="1"/>
</dbReference>
<dbReference type="InterPro" id="IPR006935">
    <property type="entry name" value="Helicase/UvrB_N"/>
</dbReference>
<evidence type="ECO:0000256" key="17">
    <source>
        <dbReference type="SAM" id="MobiDB-lite"/>
    </source>
</evidence>
<reference evidence="19 20" key="2">
    <citation type="submission" date="2018-11" db="EMBL/GenBank/DDBJ databases">
        <authorList>
            <consortium name="Pathogen Informatics"/>
        </authorList>
    </citation>
    <scope>NUCLEOTIDE SEQUENCE [LARGE SCALE GENOMIC DNA]</scope>
</reference>
<proteinExistence type="inferred from homology"/>
<feature type="region of interest" description="C4" evidence="16">
    <location>
        <begin position="169"/>
        <end position="199"/>
    </location>
</feature>
<gene>
    <name evidence="19" type="ORF">HNAJ_LOCUS9259</name>
</gene>
<dbReference type="CDD" id="cd21407">
    <property type="entry name" value="1B_UPF1-like"/>
    <property type="match status" value="1"/>
</dbReference>
<evidence type="ECO:0000256" key="12">
    <source>
        <dbReference type="ARBA" id="ARBA00022833"/>
    </source>
</evidence>
<dbReference type="CDD" id="cd21400">
    <property type="entry name" value="ZBD_UPF1-like"/>
    <property type="match status" value="1"/>
</dbReference>
<dbReference type="WBParaSite" id="HNAJ_0000926301-mRNA-1">
    <property type="protein sequence ID" value="HNAJ_0000926301-mRNA-1"/>
    <property type="gene ID" value="HNAJ_0000926301"/>
</dbReference>
<comment type="similarity">
    <text evidence="3">Belongs to the DNA2/NAM7 helicase family.</text>
</comment>
<evidence type="ECO:0000256" key="3">
    <source>
        <dbReference type="ARBA" id="ARBA00007913"/>
    </source>
</evidence>
<evidence type="ECO:0000256" key="11">
    <source>
        <dbReference type="ARBA" id="ARBA00022806"/>
    </source>
</evidence>
<evidence type="ECO:0000256" key="15">
    <source>
        <dbReference type="ARBA" id="ARBA00023080"/>
    </source>
</evidence>
<dbReference type="CDD" id="cd18808">
    <property type="entry name" value="SF1_C_Upf1"/>
    <property type="match status" value="1"/>
</dbReference>
<evidence type="ECO:0000256" key="14">
    <source>
        <dbReference type="ARBA" id="ARBA00022842"/>
    </source>
</evidence>
<dbReference type="GO" id="GO:0008270">
    <property type="term" value="F:zinc ion binding"/>
    <property type="evidence" value="ECO:0007669"/>
    <property type="project" value="UniProtKB-UniRule"/>
</dbReference>
<evidence type="ECO:0000313" key="19">
    <source>
        <dbReference type="EMBL" id="VDO05646.1"/>
    </source>
</evidence>
<protein>
    <recommendedName>
        <fullName evidence="5">5'-nucleotidase</fullName>
        <ecNumber evidence="5">3.1.3.5</ecNumber>
    </recommendedName>
</protein>
<feature type="region of interest" description="Disordered" evidence="17">
    <location>
        <begin position="1052"/>
        <end position="1088"/>
    </location>
</feature>
<feature type="compositionally biased region" description="Polar residues" evidence="17">
    <location>
        <begin position="1073"/>
        <end position="1084"/>
    </location>
</feature>
<comment type="subcellular location">
    <subcellularLocation>
        <location evidence="2">Cytoplasm</location>
    </subcellularLocation>
</comment>
<dbReference type="InterPro" id="IPR047187">
    <property type="entry name" value="SF1_C_Upf1"/>
</dbReference>
<dbReference type="Pfam" id="PF13087">
    <property type="entry name" value="AAA_12"/>
    <property type="match status" value="1"/>
</dbReference>
<dbReference type="GO" id="GO:0000287">
    <property type="term" value="F:magnesium ion binding"/>
    <property type="evidence" value="ECO:0007669"/>
    <property type="project" value="InterPro"/>
</dbReference>
<dbReference type="EMBL" id="UZAE01012549">
    <property type="protein sequence ID" value="VDO05646.1"/>
    <property type="molecule type" value="Genomic_DNA"/>
</dbReference>
<evidence type="ECO:0000256" key="9">
    <source>
        <dbReference type="ARBA" id="ARBA00022771"/>
    </source>
</evidence>
<dbReference type="Pfam" id="PF09416">
    <property type="entry name" value="UPF1_Zn_bind"/>
    <property type="match status" value="1"/>
</dbReference>
<dbReference type="STRING" id="102285.A0A0R3TP84"/>
<dbReference type="GO" id="GO:0005737">
    <property type="term" value="C:cytoplasm"/>
    <property type="evidence" value="ECO:0007669"/>
    <property type="project" value="UniProtKB-SubCell"/>
</dbReference>
<feature type="region of interest" description="C3H" evidence="16">
    <location>
        <begin position="109"/>
        <end position="141"/>
    </location>
</feature>
<keyword evidence="14" id="KW-0460">Magnesium</keyword>
<dbReference type="InterPro" id="IPR006434">
    <property type="entry name" value="Pyrimidine_nucleotidase_eu"/>
</dbReference>
<feature type="region of interest" description="CC/SHH/C" evidence="16">
    <location>
        <begin position="123"/>
        <end position="151"/>
    </location>
</feature>
<dbReference type="Gene3D" id="2.40.30.230">
    <property type="match status" value="1"/>
</dbReference>
<dbReference type="GO" id="GO:0008253">
    <property type="term" value="F:5'-nucleotidase activity"/>
    <property type="evidence" value="ECO:0007669"/>
    <property type="project" value="UniProtKB-EC"/>
</dbReference>
<dbReference type="InterPro" id="IPR018999">
    <property type="entry name" value="UPF1_CH/ZBD"/>
</dbReference>
<keyword evidence="9 16" id="KW-0863">Zinc-finger</keyword>
<dbReference type="Pfam" id="PF18141">
    <property type="entry name" value="UPF1_1B_dom"/>
    <property type="match status" value="1"/>
</dbReference>
<keyword evidence="6" id="KW-0963">Cytoplasm</keyword>
<keyword evidence="11" id="KW-0347">Helicase</keyword>
<keyword evidence="20" id="KW-1185">Reference proteome</keyword>
<dbReference type="SUPFAM" id="SSF56784">
    <property type="entry name" value="HAD-like"/>
    <property type="match status" value="1"/>
</dbReference>
<reference evidence="21" key="1">
    <citation type="submission" date="2017-02" db="UniProtKB">
        <authorList>
            <consortium name="WormBaseParasite"/>
        </authorList>
    </citation>
    <scope>IDENTIFICATION</scope>
</reference>
<dbReference type="CDD" id="cd18039">
    <property type="entry name" value="DEXXQc_UPF1"/>
    <property type="match status" value="1"/>
</dbReference>
<evidence type="ECO:0000256" key="10">
    <source>
        <dbReference type="ARBA" id="ARBA00022801"/>
    </source>
</evidence>
<comment type="similarity">
    <text evidence="4">Belongs to the pyrimidine 5'-nucleotidase family.</text>
</comment>
<dbReference type="InterPro" id="IPR041677">
    <property type="entry name" value="DNA2/NAM7_AAA_11"/>
</dbReference>
<evidence type="ECO:0000313" key="20">
    <source>
        <dbReference type="Proteomes" id="UP000278807"/>
    </source>
</evidence>
<dbReference type="InterPro" id="IPR045055">
    <property type="entry name" value="DNA2/NAM7-like"/>
</dbReference>
<dbReference type="Pfam" id="PF05822">
    <property type="entry name" value="UMPH-1"/>
    <property type="match status" value="1"/>
</dbReference>
<sequence length="1445" mass="161566">MNQDNLNSQALYYFDPDEAIFGANTQDSDFGGGDFSLPPHSQVEVSFNEDHDSIENSSELNNSARFSKKKKRVVGTSAYSQNGGDGGEFNESMEISGINDSEELPEHACAYCGISDPACVVRCNKTKKWFCNGRGNTSGSHIIHHLVRSKYNDVSLHRQSPISDVVLECYMCGVRNVFHLGFVPAKKESVVILLCRQPCSYSNTHLNWDPTHWQPLINDKAFVSWLVKVPSEQEQARARQISAEQINRLEEMWRDNPEADVADIEKPGVEKEADPVLLRYNNAQHYINTFIPLIQLEEQYDRRMKESIRMEKVAVRWEVALNRKKVARFKIHGSKDGPEMKIIYGDQLKLVKTYKGEFEAEGQVIKVPDNISEDVLLEMHAFPEDFDDAPYYSVYFTWKGTTFDRMKSAVNRLSGNELHDYLKRRILGHPVEPLVWKCDMPKHFSVHGLPELNHSQVNAVKTVLEQPLSLIQGPPGTGKTVTTATLVYHLKQVRIGRVLVCAPSNTAVDQLCEKIEQTGLNVVRVCARSREAISTPVSRLSLHVQAKNIPGNTELRKLQALKDEAGELSREDEMRYRQLQSEAEGKILAAADVVCCTCITAGSRRLESHFFSSVLIDESTQSTEPECLIPIIKSGCRQVILVGDHCQLGPVITCKKAANAGLTKSLFERLVGLGIRPIRLQVQYRMHPSLSSFSSNVFYDGSLQNGVTKEDRVADPKFPWPNPESPMFFYWIKGYEEISGNGISYLNRTEAAAVEKIVTHMLKSGIDARNIGVVTPYEGQRAYIVHYFQLVGVMNHKLYQAIEVASVDAFQGREKDYIILSCVRANENQGIGFLNDPRRLNVALTRARYGLIIVGNPKALCKKPLWNYLLHYYKEHDLLVEGPLTSLTQSILNVPKPNSAYIYKPGAHGFNQLANAVPQPDTRMNHQEQLMMAAAAAARAGRVGGGPNMTNQNPMETSRNSFVEAMTRAASDYFSRNPQQHIMATRGGDDGTPNAYAIAAAVAATQGLTFNQPGQGPTPFGANGTFRHVNVYDDFIAQTTNSLLLEREEEIHSKANRSQKKTNSSRDPYIRSDVSNGQGLSQASEMGGGMLSQDNVMLSQDMFSGSGMGGYGGVSQADVDNELVLSMEGLTFKDPEAARRKGPKKSTLSGQAKMSFSVRRKLSKMIRLGPDNLQVISDFDWTLSRAFTKDGQVNSTCHGIFEKDPELTNEARTKLRMLKQTYGSVEFDKNIPNSVKIPYMLEWWDISHRIIVSCNIHKAGLRSTVFNSNLQLRDRVPEFMAELHKHNIPVVVFSAGLGNVIELVLEKEGLLYDNVKVASNFMNFNDEGLLVSFQSSVIHTFNKAFGSLALSEEDRKLFVKKRCIMLLGDSLYDNHMADGLVEDNSHEDVCEDESSVVLKIGFLNANIETLLEEYMELYDIVLTSNDGFDLPLEIFNCIVESSQGE</sequence>
<dbReference type="PANTHER" id="PTHR10887:SF364">
    <property type="entry name" value="REGULATOR OF NONSENSE TRANSCRIPTS 1"/>
    <property type="match status" value="1"/>
</dbReference>
<dbReference type="InterPro" id="IPR041679">
    <property type="entry name" value="DNA2/NAM7-like_C"/>
</dbReference>
<dbReference type="GO" id="GO:0005524">
    <property type="term" value="F:ATP binding"/>
    <property type="evidence" value="ECO:0007669"/>
    <property type="project" value="UniProtKB-KW"/>
</dbReference>
<keyword evidence="10" id="KW-0378">Hydrolase</keyword>
<dbReference type="GO" id="GO:0009117">
    <property type="term" value="P:nucleotide metabolic process"/>
    <property type="evidence" value="ECO:0007669"/>
    <property type="project" value="UniProtKB-KW"/>
</dbReference>
<dbReference type="GO" id="GO:0003724">
    <property type="term" value="F:RNA helicase activity"/>
    <property type="evidence" value="ECO:0007669"/>
    <property type="project" value="InterPro"/>
</dbReference>
<dbReference type="OrthoDB" id="6513042at2759"/>
<evidence type="ECO:0000256" key="2">
    <source>
        <dbReference type="ARBA" id="ARBA00004496"/>
    </source>
</evidence>
<organism evidence="21">
    <name type="scientific">Rodentolepis nana</name>
    <name type="common">Dwarf tapeworm</name>
    <name type="synonym">Hymenolepis nana</name>
    <dbReference type="NCBI Taxonomy" id="102285"/>
    <lineage>
        <taxon>Eukaryota</taxon>
        <taxon>Metazoa</taxon>
        <taxon>Spiralia</taxon>
        <taxon>Lophotrochozoa</taxon>
        <taxon>Platyhelminthes</taxon>
        <taxon>Cestoda</taxon>
        <taxon>Eucestoda</taxon>
        <taxon>Cyclophyllidea</taxon>
        <taxon>Hymenolepididae</taxon>
        <taxon>Rodentolepis</taxon>
    </lineage>
</organism>
<evidence type="ECO:0000256" key="8">
    <source>
        <dbReference type="ARBA" id="ARBA00022741"/>
    </source>
</evidence>
<dbReference type="Proteomes" id="UP000278807">
    <property type="component" value="Unassembled WGS sequence"/>
</dbReference>
<evidence type="ECO:0000259" key="18">
    <source>
        <dbReference type="PROSITE" id="PS51997"/>
    </source>
</evidence>